<comment type="caution">
    <text evidence="1">The sequence shown here is derived from an EMBL/GenBank/DDBJ whole genome shotgun (WGS) entry which is preliminary data.</text>
</comment>
<keyword evidence="2" id="KW-1185">Reference proteome</keyword>
<dbReference type="Gene3D" id="2.70.98.10">
    <property type="match status" value="1"/>
</dbReference>
<reference evidence="1 2" key="1">
    <citation type="submission" date="2022-06" db="EMBL/GenBank/DDBJ databases">
        <title>Mesorhizobium sp. strain RP14 Genome sequencing and assembly.</title>
        <authorList>
            <person name="Kim I."/>
        </authorList>
    </citation>
    <scope>NUCLEOTIDE SEQUENCE [LARGE SCALE GENOMIC DNA]</scope>
    <source>
        <strain evidence="2">RP14(2022)</strain>
    </source>
</reference>
<dbReference type="RefSeq" id="WP_252818804.1">
    <property type="nucleotide sequence ID" value="NZ_JAMXQS010000005.1"/>
</dbReference>
<sequence length="337" mass="36543">MTETRRGLAWEFGVLSVERRGAMLGPVLFTLPDGRQVAPLHVARWFAHPEAANLSGLMPRLRGDWACVPFGFDADREASGDWPASRAEDGLDEGHGFGANHDWRFTDGPSGTLALTIEYPASHPISHLERRIVPDPLAPAIELELVVHCRTDCELPVGLHPCIRLPEAVGAFEILLDADAEVATYPGAVDTTSIFAPNCFAKTSAVPLKMGGTLDIRRLPLLQQTEELVQVLQSPGAVTLVNHAEAYRVHLSWEAEAFPSLLLWISNRGRAHFPWDGRHLALGVEPVCAAFDLGTAIGRAPNPLNARGTPTAHAFRAGETWTTRHRIAVAPAGENLG</sequence>
<gene>
    <name evidence="1" type="ORF">NGM99_10865</name>
</gene>
<evidence type="ECO:0000313" key="2">
    <source>
        <dbReference type="Proteomes" id="UP001205906"/>
    </source>
</evidence>
<dbReference type="EMBL" id="JAMXQS010000005">
    <property type="protein sequence ID" value="MCO6050284.1"/>
    <property type="molecule type" value="Genomic_DNA"/>
</dbReference>
<dbReference type="InterPro" id="IPR014718">
    <property type="entry name" value="GH-type_carb-bd"/>
</dbReference>
<evidence type="ECO:0008006" key="3">
    <source>
        <dbReference type="Google" id="ProtNLM"/>
    </source>
</evidence>
<name>A0ABT1C636_9HYPH</name>
<dbReference type="Proteomes" id="UP001205906">
    <property type="component" value="Unassembled WGS sequence"/>
</dbReference>
<organism evidence="1 2">
    <name type="scientific">Mesorhizobium liriopis</name>
    <dbReference type="NCBI Taxonomy" id="2953882"/>
    <lineage>
        <taxon>Bacteria</taxon>
        <taxon>Pseudomonadati</taxon>
        <taxon>Pseudomonadota</taxon>
        <taxon>Alphaproteobacteria</taxon>
        <taxon>Hyphomicrobiales</taxon>
        <taxon>Phyllobacteriaceae</taxon>
        <taxon>Mesorhizobium</taxon>
    </lineage>
</organism>
<proteinExistence type="predicted"/>
<accession>A0ABT1C636</accession>
<evidence type="ECO:0000313" key="1">
    <source>
        <dbReference type="EMBL" id="MCO6050284.1"/>
    </source>
</evidence>
<protein>
    <recommendedName>
        <fullName evidence="3">Aldose 1-epimerase</fullName>
    </recommendedName>
</protein>